<dbReference type="Proteomes" id="UP000053512">
    <property type="component" value="Unassembled WGS sequence"/>
</dbReference>
<dbReference type="SUPFAM" id="SSF53448">
    <property type="entry name" value="Nucleotide-diphospho-sugar transferases"/>
    <property type="match status" value="1"/>
</dbReference>
<protein>
    <recommendedName>
        <fullName evidence="2">Glycosyltransferase 2-like domain-containing protein</fullName>
    </recommendedName>
</protein>
<feature type="region of interest" description="Disordered" evidence="1">
    <location>
        <begin position="536"/>
        <end position="562"/>
    </location>
</feature>
<dbReference type="InterPro" id="IPR050834">
    <property type="entry name" value="Glycosyltransf_2"/>
</dbReference>
<dbReference type="PANTHER" id="PTHR43685:SF2">
    <property type="entry name" value="GLYCOSYLTRANSFERASE 2-LIKE DOMAIN-CONTAINING PROTEIN"/>
    <property type="match status" value="1"/>
</dbReference>
<dbReference type="AlphaFoldDB" id="A0A0W8IC81"/>
<dbReference type="InterPro" id="IPR029044">
    <property type="entry name" value="Nucleotide-diphossugar_trans"/>
</dbReference>
<gene>
    <name evidence="3" type="ORF">AVL61_14485</name>
</gene>
<evidence type="ECO:0000313" key="4">
    <source>
        <dbReference type="Proteomes" id="UP000053512"/>
    </source>
</evidence>
<dbReference type="CDD" id="cd00761">
    <property type="entry name" value="Glyco_tranf_GTA_type"/>
    <property type="match status" value="1"/>
</dbReference>
<dbReference type="InterPro" id="IPR001173">
    <property type="entry name" value="Glyco_trans_2-like"/>
</dbReference>
<comment type="caution">
    <text evidence="3">The sequence shown here is derived from an EMBL/GenBank/DDBJ whole genome shotgun (WGS) entry which is preliminary data.</text>
</comment>
<dbReference type="EMBL" id="LQBK01000017">
    <property type="protein sequence ID" value="KUG57328.1"/>
    <property type="molecule type" value="Genomic_DNA"/>
</dbReference>
<organism evidence="3 4">
    <name type="scientific">Kocuria rosea subsp. polaris</name>
    <dbReference type="NCBI Taxonomy" id="136273"/>
    <lineage>
        <taxon>Bacteria</taxon>
        <taxon>Bacillati</taxon>
        <taxon>Actinomycetota</taxon>
        <taxon>Actinomycetes</taxon>
        <taxon>Micrococcales</taxon>
        <taxon>Micrococcaceae</taxon>
        <taxon>Kocuria</taxon>
    </lineage>
</organism>
<dbReference type="Gene3D" id="3.90.550.10">
    <property type="entry name" value="Spore Coat Polysaccharide Biosynthesis Protein SpsA, Chain A"/>
    <property type="match status" value="1"/>
</dbReference>
<proteinExistence type="predicted"/>
<reference evidence="4" key="1">
    <citation type="submission" date="2015-12" db="EMBL/GenBank/DDBJ databases">
        <authorList>
            <person name="Nair G.R."/>
            <person name="Kaur G."/>
            <person name="Mayilraj S."/>
        </authorList>
    </citation>
    <scope>NUCLEOTIDE SEQUENCE [LARGE SCALE GENOMIC DNA]</scope>
    <source>
        <strain evidence="4">CD08_4</strain>
    </source>
</reference>
<feature type="region of interest" description="Disordered" evidence="1">
    <location>
        <begin position="155"/>
        <end position="185"/>
    </location>
</feature>
<evidence type="ECO:0000313" key="3">
    <source>
        <dbReference type="EMBL" id="KUG57328.1"/>
    </source>
</evidence>
<feature type="domain" description="Glycosyltransferase 2-like" evidence="2">
    <location>
        <begin position="424"/>
        <end position="538"/>
    </location>
</feature>
<dbReference type="Pfam" id="PF00535">
    <property type="entry name" value="Glycos_transf_2"/>
    <property type="match status" value="1"/>
</dbReference>
<feature type="region of interest" description="Disordered" evidence="1">
    <location>
        <begin position="38"/>
        <end position="65"/>
    </location>
</feature>
<dbReference type="RefSeq" id="WP_058874127.1">
    <property type="nucleotide sequence ID" value="NZ_LQBK01000017.1"/>
</dbReference>
<accession>A0A0W8IC81</accession>
<evidence type="ECO:0000259" key="2">
    <source>
        <dbReference type="Pfam" id="PF00535"/>
    </source>
</evidence>
<dbReference type="PANTHER" id="PTHR43685">
    <property type="entry name" value="GLYCOSYLTRANSFERASE"/>
    <property type="match status" value="1"/>
</dbReference>
<evidence type="ECO:0000256" key="1">
    <source>
        <dbReference type="SAM" id="MobiDB-lite"/>
    </source>
</evidence>
<dbReference type="OrthoDB" id="3177103at2"/>
<sequence length="723" mass="75799">MPIDVLLGPVGPVRLPGGAHEIGRLLGELSLRGVDARLVDPAGEPGPAAPSPDHPEPGDEALGTPPEADALLLFGPGADAPADDARLGHWLDRARAAAAAGRPVVISGLVLRAGAVPEEPVRRLLSTASLVGLQDEASLAVARRLCPEHPGLRVGRQDDLLLPGPAGPQGAPGGPAAQRQEADGAAPPRIAAVVGRPGGPWPPEVAAPVLAALLDALVHRTGGTVAVLACGGTSADEEFAADVAARLRDDVRRVAPAGDGTGPAALRADWVLTTCPRGAVLGSAARAVVLPVAPEKHSLNGMDVVLGRWGLGGGAVPLAALLTPGDVAWDTRAAVQQWASEAVEHRGAVRAALADAEPAVRDAAARWWDEVAGALHGRPAPPAPETAVAARGVGAPVVRALRRRYTVPAVPPERPTVAVVLRHRGGPARLRRAVEDLLAQTFTDWRLVVVDDGGDPAEVDDVLAPLRDELAGRVAVLHHRRALGPAASANRGLRAGESELVVRHDGTGHWPPTLLQRAVAHLEDPLVSDDGVVVRTEDAPGSAEEAPSGRPERGPGRPDRGVLTLTDVLDGDRTAVDSPFVYRRAVHGVLGDHDETLGAAADWEFVLRFLETFTVGLLPARPPGHSERVAGASAAQDELVVRERRLRQWSAEHGIGLPLYLRRAAAEEAAALHRRLDAAEELAHELLGVVRDQSRQIDRLERAVAERGFVAFWRRAWRSLRGR</sequence>
<name>A0A0W8IC81_KOCRO</name>
<feature type="compositionally biased region" description="Basic and acidic residues" evidence="1">
    <location>
        <begin position="550"/>
        <end position="560"/>
    </location>
</feature>